<dbReference type="EMBL" id="CAXAMN010026647">
    <property type="protein sequence ID" value="CAK9104681.1"/>
    <property type="molecule type" value="Genomic_DNA"/>
</dbReference>
<feature type="non-terminal residue" evidence="2">
    <location>
        <position position="1"/>
    </location>
</feature>
<name>A0ABP0RYS1_9DINO</name>
<gene>
    <name evidence="2" type="ORF">CCMP2556_LOCUS49054</name>
</gene>
<proteinExistence type="predicted"/>
<protein>
    <submittedName>
        <fullName evidence="2">Uncharacterized protein</fullName>
    </submittedName>
</protein>
<evidence type="ECO:0000313" key="2">
    <source>
        <dbReference type="EMBL" id="CAK9104681.1"/>
    </source>
</evidence>
<organism evidence="2 3">
    <name type="scientific">Durusdinium trenchii</name>
    <dbReference type="NCBI Taxonomy" id="1381693"/>
    <lineage>
        <taxon>Eukaryota</taxon>
        <taxon>Sar</taxon>
        <taxon>Alveolata</taxon>
        <taxon>Dinophyceae</taxon>
        <taxon>Suessiales</taxon>
        <taxon>Symbiodiniaceae</taxon>
        <taxon>Durusdinium</taxon>
    </lineage>
</organism>
<evidence type="ECO:0000256" key="1">
    <source>
        <dbReference type="SAM" id="Coils"/>
    </source>
</evidence>
<reference evidence="2 3" key="1">
    <citation type="submission" date="2024-02" db="EMBL/GenBank/DDBJ databases">
        <authorList>
            <person name="Chen Y."/>
            <person name="Shah S."/>
            <person name="Dougan E. K."/>
            <person name="Thang M."/>
            <person name="Chan C."/>
        </authorList>
    </citation>
    <scope>NUCLEOTIDE SEQUENCE [LARGE SCALE GENOMIC DNA]</scope>
</reference>
<evidence type="ECO:0000313" key="3">
    <source>
        <dbReference type="Proteomes" id="UP001642484"/>
    </source>
</evidence>
<dbReference type="Proteomes" id="UP001642484">
    <property type="component" value="Unassembled WGS sequence"/>
</dbReference>
<keyword evidence="1" id="KW-0175">Coiled coil</keyword>
<sequence>DVGVLSIKAELGRDPEALAEMTEMTESDIVEEEEDASEQIQALEKQITVLKKRQAKA</sequence>
<accession>A0ABP0RYS1</accession>
<keyword evidence="3" id="KW-1185">Reference proteome</keyword>
<comment type="caution">
    <text evidence="2">The sequence shown here is derived from an EMBL/GenBank/DDBJ whole genome shotgun (WGS) entry which is preliminary data.</text>
</comment>
<feature type="coiled-coil region" evidence="1">
    <location>
        <begin position="26"/>
        <end position="53"/>
    </location>
</feature>